<evidence type="ECO:0000256" key="1">
    <source>
        <dbReference type="PROSITE-ProRule" id="PRU00244"/>
    </source>
</evidence>
<dbReference type="Proteomes" id="UP001476583">
    <property type="component" value="Chromosome"/>
</dbReference>
<reference evidence="6 7" key="1">
    <citation type="submission" date="2024-03" db="EMBL/GenBank/DDBJ databases">
        <title>Complete genome of BD2.</title>
        <authorList>
            <person name="Cao G."/>
        </authorList>
    </citation>
    <scope>NUCLEOTIDE SEQUENCE [LARGE SCALE GENOMIC DNA]</scope>
    <source>
        <strain evidence="6 7">BD2</strain>
    </source>
</reference>
<dbReference type="EMBL" id="CP148074">
    <property type="protein sequence ID" value="WXL27248.1"/>
    <property type="molecule type" value="Genomic_DNA"/>
</dbReference>
<keyword evidence="1" id="KW-0812">Transmembrane</keyword>
<name>A0ABZ2RKF6_ECTME</name>
<dbReference type="PANTHER" id="PTHR33121">
    <property type="entry name" value="CYCLIC DI-GMP PHOSPHODIESTERASE PDEF"/>
    <property type="match status" value="1"/>
</dbReference>
<dbReference type="InterPro" id="IPR029787">
    <property type="entry name" value="Nucleotide_cyclase"/>
</dbReference>
<dbReference type="PROSITE" id="PS50887">
    <property type="entry name" value="GGDEF"/>
    <property type="match status" value="1"/>
</dbReference>
<dbReference type="PANTHER" id="PTHR33121:SF79">
    <property type="entry name" value="CYCLIC DI-GMP PHOSPHODIESTERASE PDED-RELATED"/>
    <property type="match status" value="1"/>
</dbReference>
<feature type="domain" description="MHYT" evidence="5">
    <location>
        <begin position="24"/>
        <end position="219"/>
    </location>
</feature>
<dbReference type="InterPro" id="IPR050706">
    <property type="entry name" value="Cyclic-di-GMP_PDE-like"/>
</dbReference>
<keyword evidence="2" id="KW-0175">Coiled coil</keyword>
<dbReference type="InterPro" id="IPR000160">
    <property type="entry name" value="GGDEF_dom"/>
</dbReference>
<organism evidence="6 7">
    <name type="scientific">Ectopseudomonas mendocina</name>
    <name type="common">Pseudomonas mendocina</name>
    <dbReference type="NCBI Taxonomy" id="300"/>
    <lineage>
        <taxon>Bacteria</taxon>
        <taxon>Pseudomonadati</taxon>
        <taxon>Pseudomonadota</taxon>
        <taxon>Gammaproteobacteria</taxon>
        <taxon>Pseudomonadales</taxon>
        <taxon>Pseudomonadaceae</taxon>
        <taxon>Ectopseudomonas</taxon>
    </lineage>
</organism>
<dbReference type="SMART" id="SM00052">
    <property type="entry name" value="EAL"/>
    <property type="match status" value="1"/>
</dbReference>
<dbReference type="SUPFAM" id="SSF141868">
    <property type="entry name" value="EAL domain-like"/>
    <property type="match status" value="1"/>
</dbReference>
<dbReference type="Pfam" id="PF00990">
    <property type="entry name" value="GGDEF"/>
    <property type="match status" value="1"/>
</dbReference>
<feature type="domain" description="EAL" evidence="3">
    <location>
        <begin position="461"/>
        <end position="716"/>
    </location>
</feature>
<evidence type="ECO:0000313" key="7">
    <source>
        <dbReference type="Proteomes" id="UP001476583"/>
    </source>
</evidence>
<dbReference type="SUPFAM" id="SSF55073">
    <property type="entry name" value="Nucleotide cyclase"/>
    <property type="match status" value="1"/>
</dbReference>
<keyword evidence="7" id="KW-1185">Reference proteome</keyword>
<feature type="transmembrane region" description="Helical" evidence="1">
    <location>
        <begin position="123"/>
        <end position="142"/>
    </location>
</feature>
<sequence length="726" mass="81179">MQWFPVRFLSELPHDHHVVLACSHTLWLVALSYLIAVFGSHITLTIAKQASKTLNLSMKRIWTLLGAICLAGGIWTMHFIGMLAFKAPVYIHYDLSTTLFSFLVALTASVIAMHYMTSTSQRLIQQCAAAVVIGVGISAMHYSGMTAMQSEADIYHHGGMFVLSIIIAITASFAALKLAEYFRDGQRRNSTWLKYSAALVMGAAICSMHYTGMSGLYMVAPVDLPLQLRSAHNSVQLGLIVASITFLILGLSFAAAWASRKLEEKDRDLQRVNALLQQLDQAQASLEQIAHYDSLTEQLNRRGFNRVFSATLEEHALTGRSLAVMFLDVDHFKRINDTLGHDAGDELLRIVAHRIRSSLRDRDIVSRLGGDEFCIVSSIDSDEALQPLAERLLEKLKEPITLGERKLVMTTSIGISRFPQDGSTTEELIKHADLALYQAKADGRNTIRLFKQHLTDKASIELQLEEDLRQALQEESELKLYYQPIIDLSDGQITRLEALIRWQHPRHGLLTPERFICIAEANGLIGELDKWVMRKACQDLEYLFEQGYSNIKIAINCSALNLTHNLLSEGIRTILQGNLELAHRLEIEVTESTLLSNIRCAKSQLEAIKAQGISIALDDFGTGYSSLTYLRRLPLDVLKIDRSFIKEITESTQDKEIVRAIITMAHALNMKTVAEGVESNAQLTILLELGCDQVQGYLFSKPQPLSETAMHYPPKYSVLDSAYAKF</sequence>
<feature type="coiled-coil region" evidence="2">
    <location>
        <begin position="262"/>
        <end position="289"/>
    </location>
</feature>
<protein>
    <submittedName>
        <fullName evidence="6">EAL domain-containing protein</fullName>
    </submittedName>
</protein>
<evidence type="ECO:0000259" key="4">
    <source>
        <dbReference type="PROSITE" id="PS50887"/>
    </source>
</evidence>
<feature type="domain" description="GGDEF" evidence="4">
    <location>
        <begin position="320"/>
        <end position="452"/>
    </location>
</feature>
<keyword evidence="1" id="KW-1133">Transmembrane helix</keyword>
<dbReference type="PROSITE" id="PS50924">
    <property type="entry name" value="MHYT"/>
    <property type="match status" value="1"/>
</dbReference>
<gene>
    <name evidence="6" type="ORF">WG219_07300</name>
</gene>
<dbReference type="InterPro" id="IPR001633">
    <property type="entry name" value="EAL_dom"/>
</dbReference>
<dbReference type="Gene3D" id="3.30.70.270">
    <property type="match status" value="1"/>
</dbReference>
<feature type="transmembrane region" description="Helical" evidence="1">
    <location>
        <begin position="237"/>
        <end position="258"/>
    </location>
</feature>
<dbReference type="SMART" id="SM00267">
    <property type="entry name" value="GGDEF"/>
    <property type="match status" value="1"/>
</dbReference>
<feature type="transmembrane region" description="Helical" evidence="1">
    <location>
        <begin position="197"/>
        <end position="217"/>
    </location>
</feature>
<dbReference type="NCBIfam" id="TIGR00254">
    <property type="entry name" value="GGDEF"/>
    <property type="match status" value="1"/>
</dbReference>
<feature type="transmembrane region" description="Helical" evidence="1">
    <location>
        <begin position="61"/>
        <end position="85"/>
    </location>
</feature>
<evidence type="ECO:0000313" key="6">
    <source>
        <dbReference type="EMBL" id="WXL27248.1"/>
    </source>
</evidence>
<feature type="transmembrane region" description="Helical" evidence="1">
    <location>
        <begin position="97"/>
        <end position="116"/>
    </location>
</feature>
<dbReference type="Pfam" id="PF00563">
    <property type="entry name" value="EAL"/>
    <property type="match status" value="1"/>
</dbReference>
<dbReference type="InterPro" id="IPR005330">
    <property type="entry name" value="MHYT_dom"/>
</dbReference>
<evidence type="ECO:0000256" key="2">
    <source>
        <dbReference type="SAM" id="Coils"/>
    </source>
</evidence>
<proteinExistence type="predicted"/>
<dbReference type="PROSITE" id="PS50883">
    <property type="entry name" value="EAL"/>
    <property type="match status" value="1"/>
</dbReference>
<dbReference type="InterPro" id="IPR035919">
    <property type="entry name" value="EAL_sf"/>
</dbReference>
<dbReference type="Pfam" id="PF03707">
    <property type="entry name" value="MHYT"/>
    <property type="match status" value="3"/>
</dbReference>
<dbReference type="CDD" id="cd01948">
    <property type="entry name" value="EAL"/>
    <property type="match status" value="1"/>
</dbReference>
<dbReference type="Gene3D" id="3.20.20.450">
    <property type="entry name" value="EAL domain"/>
    <property type="match status" value="1"/>
</dbReference>
<keyword evidence="1" id="KW-0472">Membrane</keyword>
<feature type="transmembrane region" description="Helical" evidence="1">
    <location>
        <begin position="154"/>
        <end position="176"/>
    </location>
</feature>
<dbReference type="CDD" id="cd01949">
    <property type="entry name" value="GGDEF"/>
    <property type="match status" value="1"/>
</dbReference>
<accession>A0ABZ2RKF6</accession>
<dbReference type="InterPro" id="IPR043128">
    <property type="entry name" value="Rev_trsase/Diguanyl_cyclase"/>
</dbReference>
<feature type="transmembrane region" description="Helical" evidence="1">
    <location>
        <begin position="18"/>
        <end position="40"/>
    </location>
</feature>
<evidence type="ECO:0000259" key="3">
    <source>
        <dbReference type="PROSITE" id="PS50883"/>
    </source>
</evidence>
<evidence type="ECO:0000259" key="5">
    <source>
        <dbReference type="PROSITE" id="PS50924"/>
    </source>
</evidence>